<dbReference type="PROSITE" id="PS50937">
    <property type="entry name" value="HTH_MERR_2"/>
    <property type="match status" value="1"/>
</dbReference>
<dbReference type="Pfam" id="PF13411">
    <property type="entry name" value="MerR_1"/>
    <property type="match status" value="1"/>
</dbReference>
<dbReference type="RefSeq" id="WP_035728876.1">
    <property type="nucleotide sequence ID" value="NZ_JAAXPC010000006.1"/>
</dbReference>
<keyword evidence="1" id="KW-0238">DNA-binding</keyword>
<feature type="domain" description="HTH merR-type" evidence="2">
    <location>
        <begin position="6"/>
        <end position="76"/>
    </location>
</feature>
<evidence type="ECO:0000256" key="1">
    <source>
        <dbReference type="ARBA" id="ARBA00023125"/>
    </source>
</evidence>
<dbReference type="Gene3D" id="3.10.150.10">
    <property type="entry name" value="DNA Polymerase III, subunit A, domain 2"/>
    <property type="match status" value="2"/>
</dbReference>
<reference evidence="3 4" key="1">
    <citation type="submission" date="2020-04" db="EMBL/GenBank/DDBJ databases">
        <title>MicrobeNet Type strains.</title>
        <authorList>
            <person name="Nicholson A.C."/>
        </authorList>
    </citation>
    <scope>NUCLEOTIDE SEQUENCE [LARGE SCALE GENOMIC DNA]</scope>
    <source>
        <strain evidence="3 4">ATCC BAA-14</strain>
    </source>
</reference>
<sequence>MTNSEMMSIGAFADACGLTTSALRFYDDAGLLRPDRVDPGSGYRWYTPGQCDRAVLVRRLREIGMPIVGVRKMLDSAPLDAKRCLDDYLAEIIGAAEAARSTASLIKAQWDIQPEPGVTTISGAMFAAATDQVLTTTACDAEFAVLSGVRVEIENGALTMSATDRFRLTTRSLVAGQTGATCAGTVHADDLRRCLADLRHSPVVELTVDDDGLTITLPGGRRRHCRLIDDTFPDHRALLGALPTPTTTMLTSRTGLLDALERGPAEFVEMQIDEGRIALRPYPCPSDDDSDSGTAELGDEMRLVAEVTGVALTLWFEMTTLYPAISTAIGADVLVELRGRDQPATIRSADRGELTTLVMPVRNPASAGRVAS</sequence>
<name>A0A846WLB9_9ACTN</name>
<dbReference type="InterPro" id="IPR000551">
    <property type="entry name" value="MerR-type_HTH_dom"/>
</dbReference>
<evidence type="ECO:0000313" key="3">
    <source>
        <dbReference type="EMBL" id="NKY02442.1"/>
    </source>
</evidence>
<gene>
    <name evidence="3" type="ORF">HGA05_12710</name>
</gene>
<dbReference type="Pfam" id="PF02767">
    <property type="entry name" value="DNA_pol3_beta_2"/>
    <property type="match status" value="1"/>
</dbReference>
<dbReference type="GO" id="GO:0003887">
    <property type="term" value="F:DNA-directed DNA polymerase activity"/>
    <property type="evidence" value="ECO:0007669"/>
    <property type="project" value="InterPro"/>
</dbReference>
<dbReference type="GO" id="GO:0009360">
    <property type="term" value="C:DNA polymerase III complex"/>
    <property type="evidence" value="ECO:0007669"/>
    <property type="project" value="InterPro"/>
</dbReference>
<accession>A0A846WLB9</accession>
<dbReference type="GO" id="GO:0008408">
    <property type="term" value="F:3'-5' exonuclease activity"/>
    <property type="evidence" value="ECO:0007669"/>
    <property type="project" value="InterPro"/>
</dbReference>
<organism evidence="3 4">
    <name type="scientific">Gordonia polyisoprenivorans</name>
    <dbReference type="NCBI Taxonomy" id="84595"/>
    <lineage>
        <taxon>Bacteria</taxon>
        <taxon>Bacillati</taxon>
        <taxon>Actinomycetota</taxon>
        <taxon>Actinomycetes</taxon>
        <taxon>Mycobacteriales</taxon>
        <taxon>Gordoniaceae</taxon>
        <taxon>Gordonia</taxon>
    </lineage>
</organism>
<dbReference type="InterPro" id="IPR047057">
    <property type="entry name" value="MerR_fam"/>
</dbReference>
<dbReference type="PANTHER" id="PTHR30204">
    <property type="entry name" value="REDOX-CYCLING DRUG-SENSING TRANSCRIPTIONAL ACTIVATOR SOXR"/>
    <property type="match status" value="1"/>
</dbReference>
<dbReference type="SUPFAM" id="SSF55979">
    <property type="entry name" value="DNA clamp"/>
    <property type="match status" value="1"/>
</dbReference>
<dbReference type="InterPro" id="IPR022637">
    <property type="entry name" value="DNA_polIII_beta_cen"/>
</dbReference>
<evidence type="ECO:0000259" key="2">
    <source>
        <dbReference type="PROSITE" id="PS50937"/>
    </source>
</evidence>
<dbReference type="Gene3D" id="1.10.1660.10">
    <property type="match status" value="1"/>
</dbReference>
<protein>
    <submittedName>
        <fullName evidence="3">MerR family transcriptional regulator</fullName>
    </submittedName>
</protein>
<dbReference type="GO" id="GO:0003700">
    <property type="term" value="F:DNA-binding transcription factor activity"/>
    <property type="evidence" value="ECO:0007669"/>
    <property type="project" value="InterPro"/>
</dbReference>
<evidence type="ECO:0000313" key="4">
    <source>
        <dbReference type="Proteomes" id="UP000563898"/>
    </source>
</evidence>
<comment type="caution">
    <text evidence="3">The sequence shown here is derived from an EMBL/GenBank/DDBJ whole genome shotgun (WGS) entry which is preliminary data.</text>
</comment>
<dbReference type="SMART" id="SM00422">
    <property type="entry name" value="HTH_MERR"/>
    <property type="match status" value="1"/>
</dbReference>
<dbReference type="GO" id="GO:0003677">
    <property type="term" value="F:DNA binding"/>
    <property type="evidence" value="ECO:0007669"/>
    <property type="project" value="UniProtKB-KW"/>
</dbReference>
<dbReference type="SUPFAM" id="SSF46955">
    <property type="entry name" value="Putative DNA-binding domain"/>
    <property type="match status" value="1"/>
</dbReference>
<dbReference type="InterPro" id="IPR009061">
    <property type="entry name" value="DNA-bd_dom_put_sf"/>
</dbReference>
<dbReference type="GO" id="GO:0006260">
    <property type="term" value="P:DNA replication"/>
    <property type="evidence" value="ECO:0007669"/>
    <property type="project" value="InterPro"/>
</dbReference>
<dbReference type="AlphaFoldDB" id="A0A846WLB9"/>
<dbReference type="InterPro" id="IPR046938">
    <property type="entry name" value="DNA_clamp_sf"/>
</dbReference>
<dbReference type="EMBL" id="JAAXPC010000006">
    <property type="protein sequence ID" value="NKY02442.1"/>
    <property type="molecule type" value="Genomic_DNA"/>
</dbReference>
<proteinExistence type="predicted"/>
<dbReference type="PROSITE" id="PS00552">
    <property type="entry name" value="HTH_MERR_1"/>
    <property type="match status" value="1"/>
</dbReference>
<dbReference type="Proteomes" id="UP000563898">
    <property type="component" value="Unassembled WGS sequence"/>
</dbReference>
<dbReference type="PANTHER" id="PTHR30204:SF97">
    <property type="entry name" value="MERR FAMILY REGULATORY PROTEIN"/>
    <property type="match status" value="1"/>
</dbReference>